<proteinExistence type="inferred from homology"/>
<dbReference type="AlphaFoldDB" id="A0A1G2FZA5"/>
<evidence type="ECO:0000313" key="10">
    <source>
        <dbReference type="EMBL" id="OGZ43399.1"/>
    </source>
</evidence>
<evidence type="ECO:0000256" key="5">
    <source>
        <dbReference type="ARBA" id="ARBA00022692"/>
    </source>
</evidence>
<dbReference type="PANTHER" id="PTHR30012">
    <property type="entry name" value="GENERAL SECRETION PATHWAY PROTEIN"/>
    <property type="match status" value="1"/>
</dbReference>
<evidence type="ECO:0000256" key="1">
    <source>
        <dbReference type="ARBA" id="ARBA00004429"/>
    </source>
</evidence>
<feature type="domain" description="Type II secretion system protein GspF" evidence="9">
    <location>
        <begin position="283"/>
        <end position="405"/>
    </location>
</feature>
<dbReference type="Gene3D" id="1.20.81.30">
    <property type="entry name" value="Type II secretion system (T2SS), domain F"/>
    <property type="match status" value="2"/>
</dbReference>
<keyword evidence="5 8" id="KW-0812">Transmembrane</keyword>
<evidence type="ECO:0000256" key="6">
    <source>
        <dbReference type="ARBA" id="ARBA00022989"/>
    </source>
</evidence>
<dbReference type="InterPro" id="IPR042094">
    <property type="entry name" value="T2SS_GspF_sf"/>
</dbReference>
<comment type="subcellular location">
    <subcellularLocation>
        <location evidence="1">Cell inner membrane</location>
        <topology evidence="1">Multi-pass membrane protein</topology>
    </subcellularLocation>
</comment>
<reference evidence="10 11" key="1">
    <citation type="journal article" date="2016" name="Nat. Commun.">
        <title>Thousands of microbial genomes shed light on interconnected biogeochemical processes in an aquifer system.</title>
        <authorList>
            <person name="Anantharaman K."/>
            <person name="Brown C.T."/>
            <person name="Hug L.A."/>
            <person name="Sharon I."/>
            <person name="Castelle C.J."/>
            <person name="Probst A.J."/>
            <person name="Thomas B.C."/>
            <person name="Singh A."/>
            <person name="Wilkins M.J."/>
            <person name="Karaoz U."/>
            <person name="Brodie E.L."/>
            <person name="Williams K.H."/>
            <person name="Hubbard S.S."/>
            <person name="Banfield J.F."/>
        </authorList>
    </citation>
    <scope>NUCLEOTIDE SEQUENCE [LARGE SCALE GENOMIC DNA]</scope>
</reference>
<dbReference type="FunFam" id="1.20.81.30:FF:000001">
    <property type="entry name" value="Type II secretion system protein F"/>
    <property type="match status" value="2"/>
</dbReference>
<keyword evidence="6 8" id="KW-1133">Transmembrane helix</keyword>
<dbReference type="GO" id="GO:0005886">
    <property type="term" value="C:plasma membrane"/>
    <property type="evidence" value="ECO:0007669"/>
    <property type="project" value="UniProtKB-SubCell"/>
</dbReference>
<dbReference type="InterPro" id="IPR003004">
    <property type="entry name" value="GspF/PilC"/>
</dbReference>
<evidence type="ECO:0000256" key="4">
    <source>
        <dbReference type="ARBA" id="ARBA00022519"/>
    </source>
</evidence>
<dbReference type="InterPro" id="IPR018076">
    <property type="entry name" value="T2SS_GspF_dom"/>
</dbReference>
<feature type="domain" description="Type II secretion system protein GspF" evidence="9">
    <location>
        <begin position="79"/>
        <end position="202"/>
    </location>
</feature>
<evidence type="ECO:0000256" key="3">
    <source>
        <dbReference type="ARBA" id="ARBA00022475"/>
    </source>
</evidence>
<dbReference type="Proteomes" id="UP000176700">
    <property type="component" value="Unassembled WGS sequence"/>
</dbReference>
<feature type="transmembrane region" description="Helical" evidence="8">
    <location>
        <begin position="179"/>
        <end position="201"/>
    </location>
</feature>
<name>A0A1G2FZA5_9BACT</name>
<dbReference type="Pfam" id="PF00482">
    <property type="entry name" value="T2SSF"/>
    <property type="match status" value="2"/>
</dbReference>
<comment type="similarity">
    <text evidence="2">Belongs to the GSP F family.</text>
</comment>
<keyword evidence="4" id="KW-0997">Cell inner membrane</keyword>
<accession>A0A1G2FZA5</accession>
<comment type="caution">
    <text evidence="10">The sequence shown here is derived from an EMBL/GenBank/DDBJ whole genome shotgun (WGS) entry which is preliminary data.</text>
</comment>
<feature type="transmembrane region" description="Helical" evidence="8">
    <location>
        <begin position="221"/>
        <end position="248"/>
    </location>
</feature>
<evidence type="ECO:0000313" key="11">
    <source>
        <dbReference type="Proteomes" id="UP000176700"/>
    </source>
</evidence>
<feature type="transmembrane region" description="Helical" evidence="8">
    <location>
        <begin position="386"/>
        <end position="407"/>
    </location>
</feature>
<gene>
    <name evidence="10" type="ORF">A2W41_04005</name>
</gene>
<keyword evidence="7 8" id="KW-0472">Membrane</keyword>
<protein>
    <recommendedName>
        <fullName evidence="9">Type II secretion system protein GspF domain-containing protein</fullName>
    </recommendedName>
</protein>
<organism evidence="10 11">
    <name type="scientific">Candidatus Ryanbacteria bacterium RIFCSPHIGHO2_01_45_13</name>
    <dbReference type="NCBI Taxonomy" id="1802112"/>
    <lineage>
        <taxon>Bacteria</taxon>
        <taxon>Candidatus Ryaniibacteriota</taxon>
    </lineage>
</organism>
<dbReference type="EMBL" id="MHNI01000007">
    <property type="protein sequence ID" value="OGZ43399.1"/>
    <property type="molecule type" value="Genomic_DNA"/>
</dbReference>
<dbReference type="PANTHER" id="PTHR30012:SF0">
    <property type="entry name" value="TYPE II SECRETION SYSTEM PROTEIN F-RELATED"/>
    <property type="match status" value="1"/>
</dbReference>
<dbReference type="PRINTS" id="PR00812">
    <property type="entry name" value="BCTERIALGSPF"/>
</dbReference>
<evidence type="ECO:0000256" key="7">
    <source>
        <dbReference type="ARBA" id="ARBA00023136"/>
    </source>
</evidence>
<keyword evidence="3" id="KW-1003">Cell membrane</keyword>
<evidence type="ECO:0000256" key="2">
    <source>
        <dbReference type="ARBA" id="ARBA00005745"/>
    </source>
</evidence>
<evidence type="ECO:0000259" key="9">
    <source>
        <dbReference type="Pfam" id="PF00482"/>
    </source>
</evidence>
<evidence type="ECO:0000256" key="8">
    <source>
        <dbReference type="SAM" id="Phobius"/>
    </source>
</evidence>
<sequence length="413" mass="45131">MLFSYRAKNFKGEEISGELDADSERSLATRLGKDGYVLLEVKAVSGGRKGKADIKQFLLGGLSSVLLFRRVKLVDKMAFSRNLAVMIKAGLPIARALEALSREAANAYFRMVIESVVDQVRKGKTLKESFGAHGKVFSPLYVAMVEAGEKSGKLDESLNILALQMRSDHEIIKRVRGAMIYPAIVLAVMVIIGIAMLVYVVPVLVGTFDELGVELPRTTKTIITISSFILAHWVKLLFALPVLLFLAVTLIKTRRGKKTIDLITVNLPIVGSINHQFNTARTARMLGSLLASGVAVSDALEITSRVLQNHYYSDILLEARESIQKGATMSSVFSKHPRLFSSLLNEMVSVGEETGEMTSLLEEVAVFYEGEVDASTKDLSKVIEPLLMVVIGATVGFFAVSMIQPLYSVLGTL</sequence>